<dbReference type="EMBL" id="JACHLR010000016">
    <property type="protein sequence ID" value="MBB4860099.1"/>
    <property type="molecule type" value="Genomic_DNA"/>
</dbReference>
<gene>
    <name evidence="1" type="ORF">HNO88_003437</name>
</gene>
<sequence length="131" mass="13278">MSAAEIDPDRLRDLLHDCVASGAAQQADRLREAAALLGPPGRRDTIEAMLACGACESAALAILDKRGFLVSRAVTGTCLASVQLGDGEDMTAEAATPALALLAAHIAALLADALAARPQPSGQLGAAARLH</sequence>
<organism evidence="1 2">
    <name type="scientific">Novosphingobium chloroacetimidivorans</name>
    <dbReference type="NCBI Taxonomy" id="1428314"/>
    <lineage>
        <taxon>Bacteria</taxon>
        <taxon>Pseudomonadati</taxon>
        <taxon>Pseudomonadota</taxon>
        <taxon>Alphaproteobacteria</taxon>
        <taxon>Sphingomonadales</taxon>
        <taxon>Sphingomonadaceae</taxon>
        <taxon>Novosphingobium</taxon>
    </lineage>
</organism>
<protein>
    <submittedName>
        <fullName evidence="1">Uncharacterized protein</fullName>
    </submittedName>
</protein>
<evidence type="ECO:0000313" key="2">
    <source>
        <dbReference type="Proteomes" id="UP000555448"/>
    </source>
</evidence>
<comment type="caution">
    <text evidence="1">The sequence shown here is derived from an EMBL/GenBank/DDBJ whole genome shotgun (WGS) entry which is preliminary data.</text>
</comment>
<dbReference type="AlphaFoldDB" id="A0A7W7KC34"/>
<reference evidence="1 2" key="1">
    <citation type="submission" date="2020-08" db="EMBL/GenBank/DDBJ databases">
        <title>Functional genomics of gut bacteria from endangered species of beetles.</title>
        <authorList>
            <person name="Carlos-Shanley C."/>
        </authorList>
    </citation>
    <scope>NUCLEOTIDE SEQUENCE [LARGE SCALE GENOMIC DNA]</scope>
    <source>
        <strain evidence="1 2">S00245</strain>
    </source>
</reference>
<evidence type="ECO:0000313" key="1">
    <source>
        <dbReference type="EMBL" id="MBB4860099.1"/>
    </source>
</evidence>
<dbReference type="Proteomes" id="UP000555448">
    <property type="component" value="Unassembled WGS sequence"/>
</dbReference>
<proteinExistence type="predicted"/>
<name>A0A7W7KC34_9SPHN</name>
<accession>A0A7W7KC34</accession>
<keyword evidence="2" id="KW-1185">Reference proteome</keyword>
<dbReference type="RefSeq" id="WP_184248218.1">
    <property type="nucleotide sequence ID" value="NZ_JACHLR010000016.1"/>
</dbReference>